<dbReference type="InterPro" id="IPR050224">
    <property type="entry name" value="TALE_homeobox"/>
</dbReference>
<evidence type="ECO:0000313" key="8">
    <source>
        <dbReference type="Proteomes" id="UP000241769"/>
    </source>
</evidence>
<evidence type="ECO:0000256" key="4">
    <source>
        <dbReference type="PROSITE-ProRule" id="PRU00108"/>
    </source>
</evidence>
<dbReference type="PROSITE" id="PS50071">
    <property type="entry name" value="HOMEOBOX_2"/>
    <property type="match status" value="1"/>
</dbReference>
<evidence type="ECO:0000259" key="6">
    <source>
        <dbReference type="PROSITE" id="PS50071"/>
    </source>
</evidence>
<comment type="subcellular location">
    <subcellularLocation>
        <location evidence="4">Nucleus</location>
    </subcellularLocation>
</comment>
<keyword evidence="1 4" id="KW-0238">DNA-binding</keyword>
<dbReference type="Pfam" id="PF05920">
    <property type="entry name" value="Homeobox_KN"/>
    <property type="match status" value="1"/>
</dbReference>
<feature type="region of interest" description="Disordered" evidence="5">
    <location>
        <begin position="86"/>
        <end position="105"/>
    </location>
</feature>
<evidence type="ECO:0000256" key="1">
    <source>
        <dbReference type="ARBA" id="ARBA00023125"/>
    </source>
</evidence>
<dbReference type="InParanoid" id="A0A2P6N2N4"/>
<reference evidence="7 8" key="1">
    <citation type="journal article" date="2018" name="Genome Biol. Evol.">
        <title>Multiple Roots of Fruiting Body Formation in Amoebozoa.</title>
        <authorList>
            <person name="Hillmann F."/>
            <person name="Forbes G."/>
            <person name="Novohradska S."/>
            <person name="Ferling I."/>
            <person name="Riege K."/>
            <person name="Groth M."/>
            <person name="Westermann M."/>
            <person name="Marz M."/>
            <person name="Spaller T."/>
            <person name="Winckler T."/>
            <person name="Schaap P."/>
            <person name="Glockner G."/>
        </authorList>
    </citation>
    <scope>NUCLEOTIDE SEQUENCE [LARGE SCALE GENOMIC DNA]</scope>
    <source>
        <strain evidence="7 8">Jena</strain>
    </source>
</reference>
<dbReference type="GO" id="GO:0006355">
    <property type="term" value="P:regulation of DNA-templated transcription"/>
    <property type="evidence" value="ECO:0007669"/>
    <property type="project" value="InterPro"/>
</dbReference>
<dbReference type="Gene3D" id="1.10.10.60">
    <property type="entry name" value="Homeodomain-like"/>
    <property type="match status" value="1"/>
</dbReference>
<dbReference type="AlphaFoldDB" id="A0A2P6N2N4"/>
<keyword evidence="8" id="KW-1185">Reference proteome</keyword>
<protein>
    <submittedName>
        <fullName evidence="7">Irx-related</fullName>
    </submittedName>
</protein>
<dbReference type="InterPro" id="IPR008422">
    <property type="entry name" value="KN_HD"/>
</dbReference>
<dbReference type="GO" id="GO:0005634">
    <property type="term" value="C:nucleus"/>
    <property type="evidence" value="ECO:0007669"/>
    <property type="project" value="UniProtKB-SubCell"/>
</dbReference>
<keyword evidence="3 4" id="KW-0539">Nucleus</keyword>
<proteinExistence type="predicted"/>
<evidence type="ECO:0000256" key="2">
    <source>
        <dbReference type="ARBA" id="ARBA00023155"/>
    </source>
</evidence>
<keyword evidence="2 4" id="KW-0371">Homeobox</keyword>
<gene>
    <name evidence="7" type="ORF">PROFUN_13967</name>
</gene>
<dbReference type="InterPro" id="IPR009057">
    <property type="entry name" value="Homeodomain-like_sf"/>
</dbReference>
<evidence type="ECO:0000256" key="5">
    <source>
        <dbReference type="SAM" id="MobiDB-lite"/>
    </source>
</evidence>
<dbReference type="OrthoDB" id="20948at2759"/>
<feature type="DNA-binding region" description="Homeobox" evidence="4">
    <location>
        <begin position="95"/>
        <end position="157"/>
    </location>
</feature>
<organism evidence="7 8">
    <name type="scientific">Planoprotostelium fungivorum</name>
    <dbReference type="NCBI Taxonomy" id="1890364"/>
    <lineage>
        <taxon>Eukaryota</taxon>
        <taxon>Amoebozoa</taxon>
        <taxon>Evosea</taxon>
        <taxon>Variosea</taxon>
        <taxon>Cavosteliida</taxon>
        <taxon>Cavosteliaceae</taxon>
        <taxon>Planoprotostelium</taxon>
    </lineage>
</organism>
<feature type="domain" description="Homeobox" evidence="6">
    <location>
        <begin position="93"/>
        <end position="156"/>
    </location>
</feature>
<name>A0A2P6N2N4_9EUKA</name>
<dbReference type="InterPro" id="IPR001356">
    <property type="entry name" value="HD"/>
</dbReference>
<dbReference type="CDD" id="cd00086">
    <property type="entry name" value="homeodomain"/>
    <property type="match status" value="1"/>
</dbReference>
<dbReference type="EMBL" id="MDYQ01000235">
    <property type="protein sequence ID" value="PRP78214.1"/>
    <property type="molecule type" value="Genomic_DNA"/>
</dbReference>
<dbReference type="STRING" id="1890364.A0A2P6N2N4"/>
<dbReference type="GO" id="GO:0003677">
    <property type="term" value="F:DNA binding"/>
    <property type="evidence" value="ECO:0007669"/>
    <property type="project" value="UniProtKB-UniRule"/>
</dbReference>
<accession>A0A2P6N2N4</accession>
<evidence type="ECO:0000313" key="7">
    <source>
        <dbReference type="EMBL" id="PRP78214.1"/>
    </source>
</evidence>
<dbReference type="PANTHER" id="PTHR11850">
    <property type="entry name" value="HOMEOBOX PROTEIN TRANSCRIPTION FACTORS"/>
    <property type="match status" value="1"/>
</dbReference>
<dbReference type="SMART" id="SM00389">
    <property type="entry name" value="HOX"/>
    <property type="match status" value="1"/>
</dbReference>
<sequence>MDSSTTEDVRKLLDQRASWKDAQPEARTDSFLQNYLDLKSVKDYLELGWHVKNKASDTLSYCLQYSTNLLTSICFTVIDFGLGTKAPSTPTETTNKKRGRNSDNDKTAALQEWYNDHWDNPYPKLAEKEQLSIQSGLSIRQVSDWFCNERKNQGGARKRKNAPLFDSSSSDFDGLSSPSQWEGIINLQGDSASSLDYALEYNTQLDMGMEQLKHTESYYLDAFHNNEPFGDEYLPTLETWN</sequence>
<evidence type="ECO:0000256" key="3">
    <source>
        <dbReference type="ARBA" id="ARBA00023242"/>
    </source>
</evidence>
<comment type="caution">
    <text evidence="7">The sequence shown here is derived from an EMBL/GenBank/DDBJ whole genome shotgun (WGS) entry which is preliminary data.</text>
</comment>
<dbReference type="Proteomes" id="UP000241769">
    <property type="component" value="Unassembled WGS sequence"/>
</dbReference>
<dbReference type="SUPFAM" id="SSF46689">
    <property type="entry name" value="Homeodomain-like"/>
    <property type="match status" value="1"/>
</dbReference>